<evidence type="ECO:0000313" key="6">
    <source>
        <dbReference type="EMBL" id="GGG65079.1"/>
    </source>
</evidence>
<comment type="caution">
    <text evidence="6">The sequence shown here is derived from an EMBL/GenBank/DDBJ whole genome shotgun (WGS) entry which is preliminary data.</text>
</comment>
<dbReference type="InterPro" id="IPR051015">
    <property type="entry name" value="EvgA-like"/>
</dbReference>
<dbReference type="PANTHER" id="PTHR45566">
    <property type="entry name" value="HTH-TYPE TRANSCRIPTIONAL REGULATOR YHJB-RELATED"/>
    <property type="match status" value="1"/>
</dbReference>
<feature type="modified residue" description="4-aspartylphosphate" evidence="3">
    <location>
        <position position="53"/>
    </location>
</feature>
<dbReference type="SUPFAM" id="SSF52172">
    <property type="entry name" value="CheY-like"/>
    <property type="match status" value="1"/>
</dbReference>
<dbReference type="InterPro" id="IPR011006">
    <property type="entry name" value="CheY-like_superfamily"/>
</dbReference>
<keyword evidence="7" id="KW-1185">Reference proteome</keyword>
<dbReference type="AlphaFoldDB" id="A0A8J3EFF5"/>
<dbReference type="SMART" id="SM00448">
    <property type="entry name" value="REC"/>
    <property type="match status" value="1"/>
</dbReference>
<dbReference type="GO" id="GO:0006355">
    <property type="term" value="P:regulation of DNA-templated transcription"/>
    <property type="evidence" value="ECO:0007669"/>
    <property type="project" value="InterPro"/>
</dbReference>
<sequence>MRVLIADDHDLLRDTLIAYLGAEGDMELDSASSFDEACERIRRNEAYNLVLLDYKMPGMDGLTSLSEAISMNGGQRVALISGQATREIAQQALNLGAAGFVPKTLPAKSLVNAVRFMAMGEQYAPIDFMQGQDDTTDHPIASRLTKRELEVLRGLTEGKSNKEIARDLDLTEPTIKLHMKTLYRKLDVNNRTQAAIVARDAELF</sequence>
<feature type="domain" description="HTH luxR-type" evidence="4">
    <location>
        <begin position="137"/>
        <end position="202"/>
    </location>
</feature>
<dbReference type="GO" id="GO:0000160">
    <property type="term" value="P:phosphorelay signal transduction system"/>
    <property type="evidence" value="ECO:0007669"/>
    <property type="project" value="InterPro"/>
</dbReference>
<keyword evidence="1 3" id="KW-0597">Phosphoprotein</keyword>
<evidence type="ECO:0000259" key="5">
    <source>
        <dbReference type="PROSITE" id="PS50110"/>
    </source>
</evidence>
<proteinExistence type="predicted"/>
<evidence type="ECO:0000256" key="1">
    <source>
        <dbReference type="ARBA" id="ARBA00022553"/>
    </source>
</evidence>
<evidence type="ECO:0000313" key="7">
    <source>
        <dbReference type="Proteomes" id="UP000617145"/>
    </source>
</evidence>
<dbReference type="InterPro" id="IPR058245">
    <property type="entry name" value="NreC/VraR/RcsB-like_REC"/>
</dbReference>
<accession>A0A8J3EFF5</accession>
<dbReference type="CDD" id="cd06170">
    <property type="entry name" value="LuxR_C_like"/>
    <property type="match status" value="1"/>
</dbReference>
<dbReference type="InterPro" id="IPR016032">
    <property type="entry name" value="Sig_transdc_resp-reg_C-effctor"/>
</dbReference>
<dbReference type="Proteomes" id="UP000617145">
    <property type="component" value="Unassembled WGS sequence"/>
</dbReference>
<dbReference type="Pfam" id="PF00072">
    <property type="entry name" value="Response_reg"/>
    <property type="match status" value="1"/>
</dbReference>
<dbReference type="InterPro" id="IPR000792">
    <property type="entry name" value="Tscrpt_reg_LuxR_C"/>
</dbReference>
<reference evidence="6" key="2">
    <citation type="submission" date="2020-09" db="EMBL/GenBank/DDBJ databases">
        <authorList>
            <person name="Sun Q."/>
            <person name="Zhou Y."/>
        </authorList>
    </citation>
    <scope>NUCLEOTIDE SEQUENCE</scope>
    <source>
        <strain evidence="6">CGMCC 1.15762</strain>
    </source>
</reference>
<dbReference type="GO" id="GO:0003677">
    <property type="term" value="F:DNA binding"/>
    <property type="evidence" value="ECO:0007669"/>
    <property type="project" value="UniProtKB-KW"/>
</dbReference>
<dbReference type="PRINTS" id="PR00038">
    <property type="entry name" value="HTHLUXR"/>
</dbReference>
<evidence type="ECO:0000256" key="2">
    <source>
        <dbReference type="ARBA" id="ARBA00023125"/>
    </source>
</evidence>
<dbReference type="PROSITE" id="PS50043">
    <property type="entry name" value="HTH_LUXR_2"/>
    <property type="match status" value="1"/>
</dbReference>
<dbReference type="InterPro" id="IPR001789">
    <property type="entry name" value="Sig_transdc_resp-reg_receiver"/>
</dbReference>
<protein>
    <submittedName>
        <fullName evidence="6">DNA-binding response regulator</fullName>
    </submittedName>
</protein>
<name>A0A8J3EFF5_9RHOB</name>
<dbReference type="PANTHER" id="PTHR45566:SF1">
    <property type="entry name" value="HTH-TYPE TRANSCRIPTIONAL REGULATOR YHJB-RELATED"/>
    <property type="match status" value="1"/>
</dbReference>
<dbReference type="Gene3D" id="3.40.50.2300">
    <property type="match status" value="1"/>
</dbReference>
<gene>
    <name evidence="6" type="ORF">GCM10011415_09790</name>
</gene>
<dbReference type="SUPFAM" id="SSF46894">
    <property type="entry name" value="C-terminal effector domain of the bipartite response regulators"/>
    <property type="match status" value="1"/>
</dbReference>
<dbReference type="SMART" id="SM00421">
    <property type="entry name" value="HTH_LUXR"/>
    <property type="match status" value="1"/>
</dbReference>
<dbReference type="Pfam" id="PF00196">
    <property type="entry name" value="GerE"/>
    <property type="match status" value="1"/>
</dbReference>
<dbReference type="RefSeq" id="WP_188789055.1">
    <property type="nucleotide sequence ID" value="NZ_BMJV01000001.1"/>
</dbReference>
<dbReference type="EMBL" id="BMJV01000001">
    <property type="protein sequence ID" value="GGG65079.1"/>
    <property type="molecule type" value="Genomic_DNA"/>
</dbReference>
<evidence type="ECO:0000259" key="4">
    <source>
        <dbReference type="PROSITE" id="PS50043"/>
    </source>
</evidence>
<feature type="domain" description="Response regulatory" evidence="5">
    <location>
        <begin position="2"/>
        <end position="118"/>
    </location>
</feature>
<keyword evidence="2 6" id="KW-0238">DNA-binding</keyword>
<organism evidence="6 7">
    <name type="scientific">Salipiger pallidus</name>
    <dbReference type="NCBI Taxonomy" id="1775170"/>
    <lineage>
        <taxon>Bacteria</taxon>
        <taxon>Pseudomonadati</taxon>
        <taxon>Pseudomonadota</taxon>
        <taxon>Alphaproteobacteria</taxon>
        <taxon>Rhodobacterales</taxon>
        <taxon>Roseobacteraceae</taxon>
        <taxon>Salipiger</taxon>
    </lineage>
</organism>
<dbReference type="CDD" id="cd17535">
    <property type="entry name" value="REC_NarL-like"/>
    <property type="match status" value="1"/>
</dbReference>
<evidence type="ECO:0000256" key="3">
    <source>
        <dbReference type="PROSITE-ProRule" id="PRU00169"/>
    </source>
</evidence>
<reference evidence="6" key="1">
    <citation type="journal article" date="2014" name="Int. J. Syst. Evol. Microbiol.">
        <title>Complete genome sequence of Corynebacterium casei LMG S-19264T (=DSM 44701T), isolated from a smear-ripened cheese.</title>
        <authorList>
            <consortium name="US DOE Joint Genome Institute (JGI-PGF)"/>
            <person name="Walter F."/>
            <person name="Albersmeier A."/>
            <person name="Kalinowski J."/>
            <person name="Ruckert C."/>
        </authorList>
    </citation>
    <scope>NUCLEOTIDE SEQUENCE</scope>
    <source>
        <strain evidence="6">CGMCC 1.15762</strain>
    </source>
</reference>
<dbReference type="PROSITE" id="PS50110">
    <property type="entry name" value="RESPONSE_REGULATORY"/>
    <property type="match status" value="1"/>
</dbReference>